<sequence length="109" mass="12247">MNERRRHDRYSATPHLEVFERHSGIRLGSLADLSLEGFMLFCEQSQPADTVVECRLLLPQPLDGIDEIHLAADCLWSRPGAEGQSSWAGYQILDISEAHSAVLQKLMVD</sequence>
<gene>
    <name evidence="2" type="ORF">H9642_10735</name>
</gene>
<dbReference type="InterPro" id="IPR009875">
    <property type="entry name" value="PilZ_domain"/>
</dbReference>
<accession>A0ABR8TPF8</accession>
<dbReference type="EMBL" id="JACSQG010000005">
    <property type="protein sequence ID" value="MBD7977663.1"/>
    <property type="molecule type" value="Genomic_DNA"/>
</dbReference>
<evidence type="ECO:0000313" key="3">
    <source>
        <dbReference type="Proteomes" id="UP000611945"/>
    </source>
</evidence>
<dbReference type="SUPFAM" id="SSF141371">
    <property type="entry name" value="PilZ domain-like"/>
    <property type="match status" value="1"/>
</dbReference>
<dbReference type="RefSeq" id="WP_251836442.1">
    <property type="nucleotide sequence ID" value="NZ_JACSQG010000005.1"/>
</dbReference>
<proteinExistence type="predicted"/>
<dbReference type="Gene3D" id="2.40.10.220">
    <property type="entry name" value="predicted glycosyltransferase like domains"/>
    <property type="match status" value="1"/>
</dbReference>
<feature type="domain" description="PilZ" evidence="1">
    <location>
        <begin position="3"/>
        <end position="107"/>
    </location>
</feature>
<dbReference type="Proteomes" id="UP000611945">
    <property type="component" value="Unassembled WGS sequence"/>
</dbReference>
<organism evidence="2 3">
    <name type="scientific">Serpens gallinarum</name>
    <dbReference type="NCBI Taxonomy" id="2763075"/>
    <lineage>
        <taxon>Bacteria</taxon>
        <taxon>Pseudomonadati</taxon>
        <taxon>Pseudomonadota</taxon>
        <taxon>Gammaproteobacteria</taxon>
        <taxon>Pseudomonadales</taxon>
        <taxon>Pseudomonadaceae</taxon>
        <taxon>Pseudomonas</taxon>
    </lineage>
</organism>
<evidence type="ECO:0000259" key="1">
    <source>
        <dbReference type="Pfam" id="PF07238"/>
    </source>
</evidence>
<comment type="caution">
    <text evidence="2">The sequence shown here is derived from an EMBL/GenBank/DDBJ whole genome shotgun (WGS) entry which is preliminary data.</text>
</comment>
<keyword evidence="3" id="KW-1185">Reference proteome</keyword>
<dbReference type="Pfam" id="PF07238">
    <property type="entry name" value="PilZ"/>
    <property type="match status" value="1"/>
</dbReference>
<reference evidence="2 3" key="1">
    <citation type="submission" date="2020-08" db="EMBL/GenBank/DDBJ databases">
        <title>A Genomic Blueprint of the Chicken Gut Microbiome.</title>
        <authorList>
            <person name="Gilroy R."/>
            <person name="Ravi A."/>
            <person name="Getino M."/>
            <person name="Pursley I."/>
            <person name="Horton D.L."/>
            <person name="Alikhan N.-F."/>
            <person name="Baker D."/>
            <person name="Gharbi K."/>
            <person name="Hall N."/>
            <person name="Watson M."/>
            <person name="Adriaenssens E.M."/>
            <person name="Foster-Nyarko E."/>
            <person name="Jarju S."/>
            <person name="Secka A."/>
            <person name="Antonio M."/>
            <person name="Oren A."/>
            <person name="Chaudhuri R."/>
            <person name="La Ragione R.M."/>
            <person name="Hildebrand F."/>
            <person name="Pallen M.J."/>
        </authorList>
    </citation>
    <scope>NUCLEOTIDE SEQUENCE [LARGE SCALE GENOMIC DNA]</scope>
    <source>
        <strain evidence="2 3">Sa2CUA2</strain>
    </source>
</reference>
<name>A0ABR8TPF8_9PSED</name>
<evidence type="ECO:0000313" key="2">
    <source>
        <dbReference type="EMBL" id="MBD7977663.1"/>
    </source>
</evidence>
<protein>
    <submittedName>
        <fullName evidence="2">PilZ domain-containing protein</fullName>
    </submittedName>
</protein>